<evidence type="ECO:0000256" key="1">
    <source>
        <dbReference type="SAM" id="MobiDB-lite"/>
    </source>
</evidence>
<protein>
    <submittedName>
        <fullName evidence="2">Uncharacterized protein</fullName>
    </submittedName>
</protein>
<dbReference type="AlphaFoldDB" id="A0AAD7GYW7"/>
<dbReference type="Proteomes" id="UP001221757">
    <property type="component" value="Unassembled WGS sequence"/>
</dbReference>
<keyword evidence="3" id="KW-1185">Reference proteome</keyword>
<organism evidence="2 3">
    <name type="scientific">Mycena rosella</name>
    <name type="common">Pink bonnet</name>
    <name type="synonym">Agaricus rosellus</name>
    <dbReference type="NCBI Taxonomy" id="1033263"/>
    <lineage>
        <taxon>Eukaryota</taxon>
        <taxon>Fungi</taxon>
        <taxon>Dikarya</taxon>
        <taxon>Basidiomycota</taxon>
        <taxon>Agaricomycotina</taxon>
        <taxon>Agaricomycetes</taxon>
        <taxon>Agaricomycetidae</taxon>
        <taxon>Agaricales</taxon>
        <taxon>Marasmiineae</taxon>
        <taxon>Mycenaceae</taxon>
        <taxon>Mycena</taxon>
    </lineage>
</organism>
<comment type="caution">
    <text evidence="2">The sequence shown here is derived from an EMBL/GenBank/DDBJ whole genome shotgun (WGS) entry which is preliminary data.</text>
</comment>
<evidence type="ECO:0000313" key="3">
    <source>
        <dbReference type="Proteomes" id="UP001221757"/>
    </source>
</evidence>
<feature type="compositionally biased region" description="Pro residues" evidence="1">
    <location>
        <begin position="167"/>
        <end position="179"/>
    </location>
</feature>
<feature type="region of interest" description="Disordered" evidence="1">
    <location>
        <begin position="145"/>
        <end position="179"/>
    </location>
</feature>
<sequence length="350" mass="38963">MTVLFHPTSLSECSATLLVAAVKPPLPAASEASTALLVESDFSNYLHPLYKYGWGFSINRLYAEHPEHGLSFLRRSSIFIFPDLTTSLELCSLDSVTRNTIRLALEIETEYRKICPDTPSSDWRPISKVNSLAAARALVRTVKADPFPGQAPRKSSSRSAPIVHVPLPSPPSTTSFPPPSITQADLTKYVRPLIANGWLITGMPVPRQYNKNSRTSLGPRRALKGCPSLRCQFRFHDYTSAKDFFHTVVTLLPPPPPNSLVCAEYALAGVQVLLRRKVPTRKVELWSISEWTDSAEKYGLSHNDVHFAIEVEAVFKNWRGKAINETLPTVAPIIMEQLWNYKKLPGASVE</sequence>
<proteinExistence type="predicted"/>
<evidence type="ECO:0000313" key="2">
    <source>
        <dbReference type="EMBL" id="KAJ7708317.1"/>
    </source>
</evidence>
<name>A0AAD7GYW7_MYCRO</name>
<accession>A0AAD7GYW7</accession>
<reference evidence="2" key="1">
    <citation type="submission" date="2023-03" db="EMBL/GenBank/DDBJ databases">
        <title>Massive genome expansion in bonnet fungi (Mycena s.s.) driven by repeated elements and novel gene families across ecological guilds.</title>
        <authorList>
            <consortium name="Lawrence Berkeley National Laboratory"/>
            <person name="Harder C.B."/>
            <person name="Miyauchi S."/>
            <person name="Viragh M."/>
            <person name="Kuo A."/>
            <person name="Thoen E."/>
            <person name="Andreopoulos B."/>
            <person name="Lu D."/>
            <person name="Skrede I."/>
            <person name="Drula E."/>
            <person name="Henrissat B."/>
            <person name="Morin E."/>
            <person name="Kohler A."/>
            <person name="Barry K."/>
            <person name="LaButti K."/>
            <person name="Morin E."/>
            <person name="Salamov A."/>
            <person name="Lipzen A."/>
            <person name="Mereny Z."/>
            <person name="Hegedus B."/>
            <person name="Baldrian P."/>
            <person name="Stursova M."/>
            <person name="Weitz H."/>
            <person name="Taylor A."/>
            <person name="Grigoriev I.V."/>
            <person name="Nagy L.G."/>
            <person name="Martin F."/>
            <person name="Kauserud H."/>
        </authorList>
    </citation>
    <scope>NUCLEOTIDE SEQUENCE</scope>
    <source>
        <strain evidence="2">CBHHK067</strain>
    </source>
</reference>
<gene>
    <name evidence="2" type="ORF">B0H17DRAFT_1125074</name>
</gene>
<dbReference type="EMBL" id="JARKIE010000004">
    <property type="protein sequence ID" value="KAJ7708317.1"/>
    <property type="molecule type" value="Genomic_DNA"/>
</dbReference>